<dbReference type="PROSITE" id="PS00615">
    <property type="entry name" value="C_TYPE_LECTIN_1"/>
    <property type="match status" value="1"/>
</dbReference>
<protein>
    <recommendedName>
        <fullName evidence="3">C-type lectin domain-containing protein</fullName>
    </recommendedName>
</protein>
<feature type="compositionally biased region" description="Polar residues" evidence="2">
    <location>
        <begin position="50"/>
        <end position="65"/>
    </location>
</feature>
<feature type="region of interest" description="Disordered" evidence="2">
    <location>
        <begin position="34"/>
        <end position="65"/>
    </location>
</feature>
<dbReference type="InterPro" id="IPR050111">
    <property type="entry name" value="C-type_lectin/snaclec_domain"/>
</dbReference>
<keyword evidence="1" id="KW-1015">Disulfide bond</keyword>
<feature type="domain" description="C-type lectin" evidence="3">
    <location>
        <begin position="120"/>
        <end position="239"/>
    </location>
</feature>
<organism evidence="4 5">
    <name type="scientific">Magallana gigas</name>
    <name type="common">Pacific oyster</name>
    <name type="synonym">Crassostrea gigas</name>
    <dbReference type="NCBI Taxonomy" id="29159"/>
    <lineage>
        <taxon>Eukaryota</taxon>
        <taxon>Metazoa</taxon>
        <taxon>Spiralia</taxon>
        <taxon>Lophotrochozoa</taxon>
        <taxon>Mollusca</taxon>
        <taxon>Bivalvia</taxon>
        <taxon>Autobranchia</taxon>
        <taxon>Pteriomorphia</taxon>
        <taxon>Ostreida</taxon>
        <taxon>Ostreoidea</taxon>
        <taxon>Ostreidae</taxon>
        <taxon>Magallana</taxon>
    </lineage>
</organism>
<dbReference type="Gene3D" id="3.10.100.10">
    <property type="entry name" value="Mannose-Binding Protein A, subunit A"/>
    <property type="match status" value="1"/>
</dbReference>
<dbReference type="EnsemblMetazoa" id="G11332.1">
    <property type="protein sequence ID" value="G11332.1:cds"/>
    <property type="gene ID" value="G11332"/>
</dbReference>
<accession>A0A8W8HX38</accession>
<keyword evidence="5" id="KW-1185">Reference proteome</keyword>
<name>A0A8W8HX38_MAGGI</name>
<dbReference type="SMART" id="SM00034">
    <property type="entry name" value="CLECT"/>
    <property type="match status" value="1"/>
</dbReference>
<dbReference type="PANTHER" id="PTHR22803">
    <property type="entry name" value="MANNOSE, PHOSPHOLIPASE, LECTIN RECEPTOR RELATED"/>
    <property type="match status" value="1"/>
</dbReference>
<dbReference type="SUPFAM" id="SSF56436">
    <property type="entry name" value="C-type lectin-like"/>
    <property type="match status" value="1"/>
</dbReference>
<reference evidence="4" key="1">
    <citation type="submission" date="2022-08" db="UniProtKB">
        <authorList>
            <consortium name="EnsemblMetazoa"/>
        </authorList>
    </citation>
    <scope>IDENTIFICATION</scope>
    <source>
        <strain evidence="4">05x7-T-G4-1.051#20</strain>
    </source>
</reference>
<dbReference type="InterPro" id="IPR016186">
    <property type="entry name" value="C-type_lectin-like/link_sf"/>
</dbReference>
<dbReference type="InterPro" id="IPR001304">
    <property type="entry name" value="C-type_lectin-like"/>
</dbReference>
<proteinExistence type="predicted"/>
<evidence type="ECO:0000313" key="5">
    <source>
        <dbReference type="Proteomes" id="UP000005408"/>
    </source>
</evidence>
<evidence type="ECO:0000259" key="3">
    <source>
        <dbReference type="PROSITE" id="PS50041"/>
    </source>
</evidence>
<dbReference type="PROSITE" id="PS50041">
    <property type="entry name" value="C_TYPE_LECTIN_2"/>
    <property type="match status" value="1"/>
</dbReference>
<dbReference type="InterPro" id="IPR016187">
    <property type="entry name" value="CTDL_fold"/>
</dbReference>
<evidence type="ECO:0000256" key="2">
    <source>
        <dbReference type="SAM" id="MobiDB-lite"/>
    </source>
</evidence>
<sequence>MDTRQCQLLSVHMDDQSDAGPHTSVGWLYYERKTEDEPNTATETADLPTTVISTETSQSSSPNVSTDLTTVVNFETTTTSEDEPNTATETADLPTTVISTETSQSSSHCSLWHYRFGHWYLLDSNNRTFNDSRTFCASLSPPSYVIEVQSQEENNWLIELTSTLCGVAYEYWLNGYDTDNSGTFTWIDSQTPSNYTNWYTGQPKDESGNGPDKCIASSTGYTGVWVDIPCSLTRPVVCERNF</sequence>
<dbReference type="AlphaFoldDB" id="A0A8W8HX38"/>
<dbReference type="CDD" id="cd00037">
    <property type="entry name" value="CLECT"/>
    <property type="match status" value="1"/>
</dbReference>
<dbReference type="Proteomes" id="UP000005408">
    <property type="component" value="Unassembled WGS sequence"/>
</dbReference>
<evidence type="ECO:0000313" key="4">
    <source>
        <dbReference type="EnsemblMetazoa" id="G11332.1:cds"/>
    </source>
</evidence>
<dbReference type="Pfam" id="PF00059">
    <property type="entry name" value="Lectin_C"/>
    <property type="match status" value="1"/>
</dbReference>
<dbReference type="InterPro" id="IPR018378">
    <property type="entry name" value="C-type_lectin_CS"/>
</dbReference>
<evidence type="ECO:0000256" key="1">
    <source>
        <dbReference type="ARBA" id="ARBA00023157"/>
    </source>
</evidence>